<dbReference type="Proteomes" id="UP000431913">
    <property type="component" value="Unassembled WGS sequence"/>
</dbReference>
<evidence type="ECO:0000256" key="8">
    <source>
        <dbReference type="ARBA" id="ARBA00023316"/>
    </source>
</evidence>
<feature type="binding site" evidence="9">
    <location>
        <position position="148"/>
    </location>
    <ligand>
        <name>Zn(2+)</name>
        <dbReference type="ChEBI" id="CHEBI:29105"/>
        <note>catalytic</note>
    </ligand>
</feature>
<dbReference type="Gene3D" id="3.30.1380.10">
    <property type="match status" value="1"/>
</dbReference>
<evidence type="ECO:0000256" key="4">
    <source>
        <dbReference type="ARBA" id="ARBA00022801"/>
    </source>
</evidence>
<dbReference type="GO" id="GO:0006508">
    <property type="term" value="P:proteolysis"/>
    <property type="evidence" value="ECO:0007669"/>
    <property type="project" value="UniProtKB-KW"/>
</dbReference>
<dbReference type="PANTHER" id="PTHR43126:SF2">
    <property type="entry name" value="D-ALANYL-D-ALANINE DIPEPTIDASE"/>
    <property type="match status" value="1"/>
</dbReference>
<comment type="catalytic activity">
    <reaction evidence="1 9 10">
        <text>D-alanyl-D-alanine + H2O = 2 D-alanine</text>
        <dbReference type="Rhea" id="RHEA:20661"/>
        <dbReference type="ChEBI" id="CHEBI:15377"/>
        <dbReference type="ChEBI" id="CHEBI:57416"/>
        <dbReference type="ChEBI" id="CHEBI:57822"/>
        <dbReference type="EC" id="3.4.13.22"/>
    </reaction>
</comment>
<name>A0A6I2U6S2_9FIRM</name>
<evidence type="ECO:0000313" key="12">
    <source>
        <dbReference type="Proteomes" id="UP000431913"/>
    </source>
</evidence>
<dbReference type="GO" id="GO:0008270">
    <property type="term" value="F:zinc ion binding"/>
    <property type="evidence" value="ECO:0007669"/>
    <property type="project" value="UniProtKB-UniRule"/>
</dbReference>
<organism evidence="11 12">
    <name type="scientific">Ruthenibacterium lactatiformans</name>
    <dbReference type="NCBI Taxonomy" id="1550024"/>
    <lineage>
        <taxon>Bacteria</taxon>
        <taxon>Bacillati</taxon>
        <taxon>Bacillota</taxon>
        <taxon>Clostridia</taxon>
        <taxon>Eubacteriales</taxon>
        <taxon>Oscillospiraceae</taxon>
        <taxon>Ruthenibacterium</taxon>
    </lineage>
</organism>
<evidence type="ECO:0000256" key="3">
    <source>
        <dbReference type="ARBA" id="ARBA00022723"/>
    </source>
</evidence>
<dbReference type="InterPro" id="IPR000755">
    <property type="entry name" value="A_A_dipeptidase"/>
</dbReference>
<dbReference type="AlphaFoldDB" id="A0A6I2U6S2"/>
<evidence type="ECO:0000256" key="6">
    <source>
        <dbReference type="ARBA" id="ARBA00022997"/>
    </source>
</evidence>
<keyword evidence="4 9" id="KW-0378">Hydrolase</keyword>
<evidence type="ECO:0000256" key="5">
    <source>
        <dbReference type="ARBA" id="ARBA00022833"/>
    </source>
</evidence>
<keyword evidence="7 9" id="KW-0482">Metalloprotease</keyword>
<evidence type="ECO:0000256" key="7">
    <source>
        <dbReference type="ARBA" id="ARBA00023049"/>
    </source>
</evidence>
<dbReference type="GO" id="GO:0160237">
    <property type="term" value="F:D-Ala-D-Ala dipeptidase activity"/>
    <property type="evidence" value="ECO:0007669"/>
    <property type="project" value="UniProtKB-EC"/>
</dbReference>
<dbReference type="GO" id="GO:0008237">
    <property type="term" value="F:metallopeptidase activity"/>
    <property type="evidence" value="ECO:0007669"/>
    <property type="project" value="UniProtKB-KW"/>
</dbReference>
<proteinExistence type="inferred from homology"/>
<gene>
    <name evidence="11" type="ORF">FYJ76_01460</name>
</gene>
<feature type="binding site" evidence="9">
    <location>
        <position position="213"/>
    </location>
    <ligand>
        <name>Zn(2+)</name>
        <dbReference type="ChEBI" id="CHEBI:29105"/>
        <note>catalytic</note>
    </ligand>
</feature>
<dbReference type="InterPro" id="IPR009045">
    <property type="entry name" value="Zn_M74/Hedgehog-like"/>
</dbReference>
<feature type="site" description="Transition state stabilizer" evidence="9">
    <location>
        <position position="92"/>
    </location>
</feature>
<reference evidence="11 12" key="1">
    <citation type="submission" date="2019-08" db="EMBL/GenBank/DDBJ databases">
        <title>In-depth cultivation of the pig gut microbiome towards novel bacterial diversity and tailored functional studies.</title>
        <authorList>
            <person name="Wylensek D."/>
            <person name="Hitch T.C.A."/>
            <person name="Clavel T."/>
        </authorList>
    </citation>
    <scope>NUCLEOTIDE SEQUENCE [LARGE SCALE GENOMIC DNA]</scope>
    <source>
        <strain evidence="11 12">WCA3-601-WT-6J</strain>
    </source>
</reference>
<keyword evidence="8 10" id="KW-0961">Cell wall biogenesis/degradation</keyword>
<evidence type="ECO:0000256" key="1">
    <source>
        <dbReference type="ARBA" id="ARBA00001362"/>
    </source>
</evidence>
<keyword evidence="2 9" id="KW-0645">Protease</keyword>
<comment type="similarity">
    <text evidence="9 10">Belongs to the peptidase M15D family.</text>
</comment>
<comment type="function">
    <text evidence="9 10">Catalyzes hydrolysis of the D-alanyl-D-alanine dipeptide.</text>
</comment>
<protein>
    <recommendedName>
        <fullName evidence="9 10">D-alanyl-D-alanine dipeptidase</fullName>
        <shortName evidence="9 10">D-Ala-D-Ala dipeptidase</shortName>
        <ecNumber evidence="9 10">3.4.13.22</ecNumber>
    </recommendedName>
</protein>
<dbReference type="EC" id="3.4.13.22" evidence="9 10"/>
<comment type="cofactor">
    <cofactor evidence="9">
        <name>Zn(2+)</name>
        <dbReference type="ChEBI" id="CHEBI:29105"/>
    </cofactor>
    <text evidence="9">Binds 1 zinc ion per subunit.</text>
</comment>
<dbReference type="GO" id="GO:0071555">
    <property type="term" value="P:cell wall organization"/>
    <property type="evidence" value="ECO:0007669"/>
    <property type="project" value="UniProtKB-KW"/>
</dbReference>
<evidence type="ECO:0000256" key="10">
    <source>
        <dbReference type="PIRNR" id="PIRNR026671"/>
    </source>
</evidence>
<dbReference type="HAMAP" id="MF_01924">
    <property type="entry name" value="A_A_dipeptidase"/>
    <property type="match status" value="1"/>
</dbReference>
<dbReference type="PANTHER" id="PTHR43126">
    <property type="entry name" value="D-ALANYL-D-ALANINE DIPEPTIDASE"/>
    <property type="match status" value="1"/>
</dbReference>
<dbReference type="EMBL" id="VUNJ01000001">
    <property type="protein sequence ID" value="MST90615.1"/>
    <property type="molecule type" value="Genomic_DNA"/>
</dbReference>
<evidence type="ECO:0000256" key="9">
    <source>
        <dbReference type="HAMAP-Rule" id="MF_01924"/>
    </source>
</evidence>
<feature type="binding site" evidence="9">
    <location>
        <position position="141"/>
    </location>
    <ligand>
        <name>Zn(2+)</name>
        <dbReference type="ChEBI" id="CHEBI:29105"/>
        <note>catalytic</note>
    </ligand>
</feature>
<dbReference type="Pfam" id="PF01427">
    <property type="entry name" value="Peptidase_M15"/>
    <property type="match status" value="1"/>
</dbReference>
<sequence>MMKMAGINFYAPVPRVRSESLPACPRPRDNGESLVRIDGLDARIRYAASYRAAGIACAPQGCWVREGVVPLLQQALGLLPEDYSLLIFDAYRPLAVQQALYEEYSALVRRSHPEYTPEQLAAAVDDFVALPHPNPARPAPHATGGALDLTLCYRGRPLPMGTEFDDFTNLAQTAYFETNGMAGEAEAFRNTRRLLYNMMTAAGFVNYSEEWWHYSYGDRLWARNFGKTPIYGLCDEKNVE</sequence>
<keyword evidence="5 9" id="KW-0862">Zinc</keyword>
<accession>A0A6I2U6S2</accession>
<evidence type="ECO:0000313" key="11">
    <source>
        <dbReference type="EMBL" id="MST90615.1"/>
    </source>
</evidence>
<evidence type="ECO:0000256" key="2">
    <source>
        <dbReference type="ARBA" id="ARBA00022670"/>
    </source>
</evidence>
<keyword evidence="6 9" id="KW-0224">Dipeptidase</keyword>
<dbReference type="CDD" id="cd14843">
    <property type="entry name" value="D-Ala-D-Ala_dipeptidase_like"/>
    <property type="match status" value="1"/>
</dbReference>
<comment type="caution">
    <text evidence="11">The sequence shown here is derived from an EMBL/GenBank/DDBJ whole genome shotgun (WGS) entry which is preliminary data.</text>
</comment>
<keyword evidence="3 9" id="KW-0479">Metal-binding</keyword>
<feature type="active site" description="Proton donor/acceptor" evidence="9">
    <location>
        <position position="210"/>
    </location>
</feature>
<dbReference type="SUPFAM" id="SSF55166">
    <property type="entry name" value="Hedgehog/DD-peptidase"/>
    <property type="match status" value="1"/>
</dbReference>
<dbReference type="PIRSF" id="PIRSF026671">
    <property type="entry name" value="AA_dipeptidase"/>
    <property type="match status" value="1"/>
</dbReference>